<dbReference type="GO" id="GO:0008422">
    <property type="term" value="F:beta-glucosidase activity"/>
    <property type="evidence" value="ECO:0007669"/>
    <property type="project" value="TreeGrafter"/>
</dbReference>
<dbReference type="GO" id="GO:0005975">
    <property type="term" value="P:carbohydrate metabolic process"/>
    <property type="evidence" value="ECO:0007669"/>
    <property type="project" value="InterPro"/>
</dbReference>
<dbReference type="SUPFAM" id="SSF51445">
    <property type="entry name" value="(Trans)glycosidases"/>
    <property type="match status" value="1"/>
</dbReference>
<dbReference type="GeneID" id="113217877"/>
<evidence type="ECO:0000313" key="4">
    <source>
        <dbReference type="RefSeq" id="XP_052130811.1"/>
    </source>
</evidence>
<dbReference type="InterPro" id="IPR017853">
    <property type="entry name" value="GH"/>
</dbReference>
<dbReference type="PANTHER" id="PTHR10353:SF53">
    <property type="entry name" value="BETA-1,4-GLUCOSIDASE (EUROFUNG)"/>
    <property type="match status" value="1"/>
</dbReference>
<accession>A0A9C6XUA7</accession>
<keyword evidence="2" id="KW-1133">Transmembrane helix</keyword>
<dbReference type="KEGG" id="foc:113217877"/>
<dbReference type="OrthoDB" id="65569at2759"/>
<dbReference type="PRINTS" id="PR00131">
    <property type="entry name" value="GLHYDRLASE1"/>
</dbReference>
<evidence type="ECO:0000256" key="2">
    <source>
        <dbReference type="SAM" id="Phobius"/>
    </source>
</evidence>
<dbReference type="AlphaFoldDB" id="A0A9C6XUA7"/>
<feature type="transmembrane region" description="Helical" evidence="2">
    <location>
        <begin position="463"/>
        <end position="486"/>
    </location>
</feature>
<keyword evidence="2" id="KW-0812">Transmembrane</keyword>
<evidence type="ECO:0000313" key="3">
    <source>
        <dbReference type="Proteomes" id="UP000504606"/>
    </source>
</evidence>
<sequence length="487" mass="54849">MLHSDVISALVPNGDVAADSYHRYKEDVKAARDLKLQMYRFSLSWPRLLPTGHRSSLNPDGIRYYTDLLNELHSSGIKPMVTLVHFDHPVALQKEFGGWDDDRMIDAFVEYADIAFTYFGDKVQYWVTFNEPYVFCGAAGQMEFLAKAIVGVGVDPDGPVLPFGNRKTEPGADYNCLHRMILAHARVYRLYKEKFASSQKGRIGIVNISYAARPNSTRYEDVAAARRYNLFTLGTTFGPLVTGQYPDEVRNVVDEASRLEGRATSRLPVFTPEQSALVNGTIDFLGVNQYNGQVVADTRRPDYGSLQTDAAVDVLVNSLTGPRKDVEKTFTKMTPWSIREAVLWLWDEYRVPIFITENGYAKENKDKEGALDDHLRAVYHSAYLRELMFAINEEGVHVIGYLAWSLIDLYEWLSQYRYTFGLVHVDYAGGSLNRTLKRESSAFFIELAETRKVPVVPSGGQRLSAPAAVAIVSVAAVLMWPSVLFYV</sequence>
<keyword evidence="2" id="KW-0472">Membrane</keyword>
<dbReference type="Proteomes" id="UP000504606">
    <property type="component" value="Unplaced"/>
</dbReference>
<organism evidence="3 4">
    <name type="scientific">Frankliniella occidentalis</name>
    <name type="common">Western flower thrips</name>
    <name type="synonym">Euthrips occidentalis</name>
    <dbReference type="NCBI Taxonomy" id="133901"/>
    <lineage>
        <taxon>Eukaryota</taxon>
        <taxon>Metazoa</taxon>
        <taxon>Ecdysozoa</taxon>
        <taxon>Arthropoda</taxon>
        <taxon>Hexapoda</taxon>
        <taxon>Insecta</taxon>
        <taxon>Pterygota</taxon>
        <taxon>Neoptera</taxon>
        <taxon>Paraneoptera</taxon>
        <taxon>Thysanoptera</taxon>
        <taxon>Terebrantia</taxon>
        <taxon>Thripoidea</taxon>
        <taxon>Thripidae</taxon>
        <taxon>Frankliniella</taxon>
    </lineage>
</organism>
<keyword evidence="3" id="KW-1185">Reference proteome</keyword>
<comment type="similarity">
    <text evidence="1">Belongs to the glycosyl hydrolase 1 family.</text>
</comment>
<name>A0A9C6XUA7_FRAOC</name>
<protein>
    <submittedName>
        <fullName evidence="4">Myrosinase 1-like</fullName>
    </submittedName>
</protein>
<gene>
    <name evidence="4" type="primary">LOC113217877</name>
</gene>
<dbReference type="Gene3D" id="3.20.20.80">
    <property type="entry name" value="Glycosidases"/>
    <property type="match status" value="1"/>
</dbReference>
<dbReference type="Pfam" id="PF00232">
    <property type="entry name" value="Glyco_hydro_1"/>
    <property type="match status" value="1"/>
</dbReference>
<proteinExistence type="inferred from homology"/>
<reference evidence="4" key="1">
    <citation type="submission" date="2025-08" db="UniProtKB">
        <authorList>
            <consortium name="RefSeq"/>
        </authorList>
    </citation>
    <scope>IDENTIFICATION</scope>
    <source>
        <tissue evidence="4">Whole organism</tissue>
    </source>
</reference>
<dbReference type="PANTHER" id="PTHR10353">
    <property type="entry name" value="GLYCOSYL HYDROLASE"/>
    <property type="match status" value="1"/>
</dbReference>
<dbReference type="InterPro" id="IPR001360">
    <property type="entry name" value="Glyco_hydro_1"/>
</dbReference>
<evidence type="ECO:0000256" key="1">
    <source>
        <dbReference type="RuleBase" id="RU003690"/>
    </source>
</evidence>
<dbReference type="RefSeq" id="XP_052130811.1">
    <property type="nucleotide sequence ID" value="XM_052274851.1"/>
</dbReference>